<proteinExistence type="predicted"/>
<dbReference type="Proteomes" id="UP000268014">
    <property type="component" value="Unassembled WGS sequence"/>
</dbReference>
<protein>
    <submittedName>
        <fullName evidence="3">ShKT domain-containing protein</fullName>
    </submittedName>
</protein>
<evidence type="ECO:0000313" key="2">
    <source>
        <dbReference type="Proteomes" id="UP000268014"/>
    </source>
</evidence>
<gene>
    <name evidence="1" type="ORF">HPLM_LOCUS20731</name>
</gene>
<dbReference type="WBParaSite" id="HPLM_0002073801-mRNA-1">
    <property type="protein sequence ID" value="HPLM_0002073801-mRNA-1"/>
    <property type="gene ID" value="HPLM_0002073801"/>
</dbReference>
<reference evidence="1 2" key="2">
    <citation type="submission" date="2018-11" db="EMBL/GenBank/DDBJ databases">
        <authorList>
            <consortium name="Pathogen Informatics"/>
        </authorList>
    </citation>
    <scope>NUCLEOTIDE SEQUENCE [LARGE SCALE GENOMIC DNA]</scope>
    <source>
        <strain evidence="1 2">MHpl1</strain>
    </source>
</reference>
<name>A0A0N4X8P6_HAEPC</name>
<organism evidence="3">
    <name type="scientific">Haemonchus placei</name>
    <name type="common">Barber's pole worm</name>
    <dbReference type="NCBI Taxonomy" id="6290"/>
    <lineage>
        <taxon>Eukaryota</taxon>
        <taxon>Metazoa</taxon>
        <taxon>Ecdysozoa</taxon>
        <taxon>Nematoda</taxon>
        <taxon>Chromadorea</taxon>
        <taxon>Rhabditida</taxon>
        <taxon>Rhabditina</taxon>
        <taxon>Rhabditomorpha</taxon>
        <taxon>Strongyloidea</taxon>
        <taxon>Trichostrongylidae</taxon>
        <taxon>Haemonchus</taxon>
    </lineage>
</organism>
<reference evidence="3" key="1">
    <citation type="submission" date="2017-02" db="UniProtKB">
        <authorList>
            <consortium name="WormBaseParasite"/>
        </authorList>
    </citation>
    <scope>IDENTIFICATION</scope>
</reference>
<dbReference type="EMBL" id="UZAF01022527">
    <property type="protein sequence ID" value="VDO85699.1"/>
    <property type="molecule type" value="Genomic_DNA"/>
</dbReference>
<keyword evidence="2" id="KW-1185">Reference proteome</keyword>
<sequence>MNGSVASICAITLNRKFSLQECIAGSLACTKLVDYSTKTFSKSCQQFNCTVSQEKYFLSSKCLMNCLTNLYTKCLKGNGFLGKFQPFSEPVLPSPTSLTLH</sequence>
<accession>A0A0N4X8P6</accession>
<evidence type="ECO:0000313" key="1">
    <source>
        <dbReference type="EMBL" id="VDO85699.1"/>
    </source>
</evidence>
<evidence type="ECO:0000313" key="3">
    <source>
        <dbReference type="WBParaSite" id="HPLM_0002073801-mRNA-1"/>
    </source>
</evidence>
<dbReference type="OrthoDB" id="5842553at2759"/>
<dbReference type="AlphaFoldDB" id="A0A0N4X8P6"/>